<dbReference type="Pfam" id="PF17119">
    <property type="entry name" value="MMU163"/>
    <property type="match status" value="1"/>
</dbReference>
<accession>W9YF48</accession>
<dbReference type="EMBL" id="AMGY01000001">
    <property type="protein sequence ID" value="EXJ91502.1"/>
    <property type="molecule type" value="Genomic_DNA"/>
</dbReference>
<dbReference type="HOGENOM" id="CLU_053544_1_0_1"/>
<comment type="caution">
    <text evidence="2">The sequence shown here is derived from an EMBL/GenBank/DDBJ whole genome shotgun (WGS) entry which is preliminary data.</text>
</comment>
<gene>
    <name evidence="2" type="ORF">A1O3_00050</name>
</gene>
<name>W9YF48_9EURO</name>
<evidence type="ECO:0000256" key="1">
    <source>
        <dbReference type="SAM" id="MobiDB-lite"/>
    </source>
</evidence>
<reference evidence="2 3" key="1">
    <citation type="submission" date="2013-03" db="EMBL/GenBank/DDBJ databases">
        <title>The Genome Sequence of Capronia epimyces CBS 606.96.</title>
        <authorList>
            <consortium name="The Broad Institute Genomics Platform"/>
            <person name="Cuomo C."/>
            <person name="de Hoog S."/>
            <person name="Gorbushina A."/>
            <person name="Walker B."/>
            <person name="Young S.K."/>
            <person name="Zeng Q."/>
            <person name="Gargeya S."/>
            <person name="Fitzgerald M."/>
            <person name="Haas B."/>
            <person name="Abouelleil A."/>
            <person name="Allen A.W."/>
            <person name="Alvarado L."/>
            <person name="Arachchi H.M."/>
            <person name="Berlin A.M."/>
            <person name="Chapman S.B."/>
            <person name="Gainer-Dewar J."/>
            <person name="Goldberg J."/>
            <person name="Griggs A."/>
            <person name="Gujja S."/>
            <person name="Hansen M."/>
            <person name="Howarth C."/>
            <person name="Imamovic A."/>
            <person name="Ireland A."/>
            <person name="Larimer J."/>
            <person name="McCowan C."/>
            <person name="Murphy C."/>
            <person name="Pearson M."/>
            <person name="Poon T.W."/>
            <person name="Priest M."/>
            <person name="Roberts A."/>
            <person name="Saif S."/>
            <person name="Shea T."/>
            <person name="Sisk P."/>
            <person name="Sykes S."/>
            <person name="Wortman J."/>
            <person name="Nusbaum C."/>
            <person name="Birren B."/>
        </authorList>
    </citation>
    <scope>NUCLEOTIDE SEQUENCE [LARGE SCALE GENOMIC DNA]</scope>
    <source>
        <strain evidence="2 3">CBS 606.96</strain>
    </source>
</reference>
<evidence type="ECO:0008006" key="4">
    <source>
        <dbReference type="Google" id="ProtNLM"/>
    </source>
</evidence>
<sequence>MISRPMRKLAAAAPCPSAASRWTHNPPIRACVLHRSRSTTAASQPFRQVFPKRHLAQVRPEPISEVWFTASSPRISPADELLGPQTPGNGGGAQDHQPPDERLLKLGKTLRTLSPLLPNILTNPLPPEILSPNISLHLFPSTHPHLPVVKGRVAYRAALWTAPVAWGCVPIVGNVKLTIISEKIVRTGLRYAIPEDEASDLMEEKLVVRWKTQSNQDGSKPSPEIAASSSTDTNASSQGGVNRGLSKLLGGDKPIFNLNHDDSFTGLFIFTFDSQGHIASHTIEHADENHGFDQTSKVVTLTDWLLGKAKWGKGREKEQELIPGLAMRVCRDEWNDRRPLSKPH</sequence>
<dbReference type="InterPro" id="IPR031342">
    <property type="entry name" value="Mug163-like"/>
</dbReference>
<evidence type="ECO:0000313" key="3">
    <source>
        <dbReference type="Proteomes" id="UP000019478"/>
    </source>
</evidence>
<evidence type="ECO:0000313" key="2">
    <source>
        <dbReference type="EMBL" id="EXJ91502.1"/>
    </source>
</evidence>
<feature type="region of interest" description="Disordered" evidence="1">
    <location>
        <begin position="78"/>
        <end position="100"/>
    </location>
</feature>
<feature type="compositionally biased region" description="Low complexity" evidence="1">
    <location>
        <begin position="226"/>
        <end position="237"/>
    </location>
</feature>
<keyword evidence="3" id="KW-1185">Reference proteome</keyword>
<dbReference type="eggNOG" id="ENOG502S29P">
    <property type="taxonomic scope" value="Eukaryota"/>
</dbReference>
<proteinExistence type="predicted"/>
<dbReference type="Proteomes" id="UP000019478">
    <property type="component" value="Unassembled WGS sequence"/>
</dbReference>
<dbReference type="GeneID" id="19164192"/>
<dbReference type="RefSeq" id="XP_007728392.1">
    <property type="nucleotide sequence ID" value="XM_007730202.1"/>
</dbReference>
<dbReference type="OrthoDB" id="5329385at2759"/>
<dbReference type="AlphaFoldDB" id="W9YF48"/>
<protein>
    <recommendedName>
        <fullName evidence="4">Chromosome transmission fidelity protein 4</fullName>
    </recommendedName>
</protein>
<feature type="region of interest" description="Disordered" evidence="1">
    <location>
        <begin position="212"/>
        <end position="240"/>
    </location>
</feature>
<dbReference type="STRING" id="1182542.W9YF48"/>
<organism evidence="2 3">
    <name type="scientific">Capronia epimyces CBS 606.96</name>
    <dbReference type="NCBI Taxonomy" id="1182542"/>
    <lineage>
        <taxon>Eukaryota</taxon>
        <taxon>Fungi</taxon>
        <taxon>Dikarya</taxon>
        <taxon>Ascomycota</taxon>
        <taxon>Pezizomycotina</taxon>
        <taxon>Eurotiomycetes</taxon>
        <taxon>Chaetothyriomycetidae</taxon>
        <taxon>Chaetothyriales</taxon>
        <taxon>Herpotrichiellaceae</taxon>
        <taxon>Capronia</taxon>
    </lineage>
</organism>